<dbReference type="CDD" id="cd00146">
    <property type="entry name" value="PKD"/>
    <property type="match status" value="2"/>
</dbReference>
<dbReference type="PRINTS" id="PR00723">
    <property type="entry name" value="SUBTILISIN"/>
</dbReference>
<dbReference type="InterPro" id="IPR003961">
    <property type="entry name" value="FN3_dom"/>
</dbReference>
<evidence type="ECO:0000256" key="2">
    <source>
        <dbReference type="ARBA" id="ARBA00022670"/>
    </source>
</evidence>
<dbReference type="RefSeq" id="WP_073582696.1">
    <property type="nucleotide sequence ID" value="NZ_AP024897.1"/>
</dbReference>
<dbReference type="PROSITE" id="PS00138">
    <property type="entry name" value="SUBTILASE_SER"/>
    <property type="match status" value="1"/>
</dbReference>
<feature type="active site" description="Charge relay system" evidence="5">
    <location>
        <position position="198"/>
    </location>
</feature>
<dbReference type="OrthoDB" id="9790784at2"/>
<evidence type="ECO:0000256" key="5">
    <source>
        <dbReference type="PROSITE-ProRule" id="PRU01240"/>
    </source>
</evidence>
<organism evidence="7 8">
    <name type="scientific">Vibrio quintilis</name>
    <dbReference type="NCBI Taxonomy" id="1117707"/>
    <lineage>
        <taxon>Bacteria</taxon>
        <taxon>Pseudomonadati</taxon>
        <taxon>Pseudomonadota</taxon>
        <taxon>Gammaproteobacteria</taxon>
        <taxon>Vibrionales</taxon>
        <taxon>Vibrionaceae</taxon>
        <taxon>Vibrio</taxon>
    </lineage>
</organism>
<dbReference type="SUPFAM" id="SSF52743">
    <property type="entry name" value="Subtilisin-like"/>
    <property type="match status" value="1"/>
</dbReference>
<gene>
    <name evidence="7" type="ORF">VQ7734_02366</name>
</gene>
<protein>
    <submittedName>
        <fullName evidence="7">Thermophilic serine proteinase</fullName>
        <ecNumber evidence="7">3.4.21.-</ecNumber>
    </submittedName>
</protein>
<dbReference type="Gene3D" id="3.40.50.200">
    <property type="entry name" value="Peptidase S8/S53 domain"/>
    <property type="match status" value="1"/>
</dbReference>
<dbReference type="InterPro" id="IPR035986">
    <property type="entry name" value="PKD_dom_sf"/>
</dbReference>
<feature type="domain" description="PKD" evidence="6">
    <location>
        <begin position="419"/>
        <end position="501"/>
    </location>
</feature>
<feature type="active site" description="Charge relay system" evidence="5">
    <location>
        <position position="351"/>
    </location>
</feature>
<dbReference type="GO" id="GO:0006508">
    <property type="term" value="P:proteolysis"/>
    <property type="evidence" value="ECO:0007669"/>
    <property type="project" value="UniProtKB-KW"/>
</dbReference>
<evidence type="ECO:0000313" key="7">
    <source>
        <dbReference type="EMBL" id="SHO56597.1"/>
    </source>
</evidence>
<dbReference type="InterPro" id="IPR000209">
    <property type="entry name" value="Peptidase_S8/S53_dom"/>
</dbReference>
<dbReference type="InterPro" id="IPR036852">
    <property type="entry name" value="Peptidase_S8/S53_dom_sf"/>
</dbReference>
<dbReference type="EC" id="3.4.21.-" evidence="7"/>
<dbReference type="InterPro" id="IPR015500">
    <property type="entry name" value="Peptidase_S8_subtilisin-rel"/>
</dbReference>
<dbReference type="InterPro" id="IPR050131">
    <property type="entry name" value="Peptidase_S8_subtilisin-like"/>
</dbReference>
<dbReference type="PANTHER" id="PTHR43806">
    <property type="entry name" value="PEPTIDASE S8"/>
    <property type="match status" value="1"/>
</dbReference>
<dbReference type="STRING" id="1117707.VQ7734_02366"/>
<evidence type="ECO:0000256" key="4">
    <source>
        <dbReference type="ARBA" id="ARBA00022825"/>
    </source>
</evidence>
<sequence length="788" mass="83921">MRQVKYLMLQWKLWLWILLLPLTTNALAHKDKHEHGNKHIYDYEVTELRPGTVIYKLDANASPDDLKGLNALLKSQGLVSERKLEGSQIVIATFEHHGREKAIAKIIDKSGYVAFAEPDYIVQPTLQPNDTFFSYQWHHNHVNSPQAWDITTGSNAVLVGVCDTGFDVNHPDLGPNLRTDLAYNASDGSDYIYDADGHGTGSAGTLGAVGNNGIGVAGVNWNVDIIPVRIAISDQNSSAYISTMAACIEYAADNGARVVNLSYGGIEYETIDAAAQYLRSKNGLLFMSAGNSGEEHFYPDFTSFVGVGATDRNDNRASFSSWGTYVDITAPGVDIATTYPDNQYVYYSGTSFSSPLTAGIAALMVAANPAITPAEIETGLFSTAADIGAVGDDNVFGHGLADAYAAVTYAMNLNSSEAPVADIVVSSNSVPFGSSVDFDASGSTDGDGSIVSYLWNFGDGTTSASVMATHTYAQAGSYQVSLTVTDNDGLTDSAVTTIQVTNELPTPVLQISNPADSYNIGESIFFVGSNSTDSDGTIVSYLWEFGNGDTSSLSDPEYAYASAGTYTVTLTVTDNAGSPNSTDVMVTVVDPSALNAPGGLAASVDGLAVTLTWQDNNTNEAEYVVERGVKYRGRIRFETVAELPADSTSYVDTVPDTGDFRYRVIARNSGDEAISETITVTVDSNTNPEPEPGGLAAPGNLALSSGGVNVSLSWSDNSDDELGFYIERGLKRKGRIEFARIGQAGANETSFTDSGFSALPNGHYVYRVQAYKSGEVSGYSNTAEIRKK</sequence>
<name>A0A1M7YV87_9VIBR</name>
<dbReference type="SUPFAM" id="SSF49265">
    <property type="entry name" value="Fibronectin type III"/>
    <property type="match status" value="1"/>
</dbReference>
<dbReference type="AlphaFoldDB" id="A0A1M7YV87"/>
<dbReference type="CDD" id="cd00063">
    <property type="entry name" value="FN3"/>
    <property type="match status" value="1"/>
</dbReference>
<keyword evidence="3 5" id="KW-0378">Hydrolase</keyword>
<dbReference type="PROSITE" id="PS50093">
    <property type="entry name" value="PKD"/>
    <property type="match status" value="2"/>
</dbReference>
<feature type="active site" description="Charge relay system" evidence="5">
    <location>
        <position position="163"/>
    </location>
</feature>
<reference evidence="8" key="1">
    <citation type="submission" date="2016-12" db="EMBL/GenBank/DDBJ databases">
        <authorList>
            <person name="Rodrigo-Torres L."/>
            <person name="Arahal R.D."/>
            <person name="Lucena T."/>
        </authorList>
    </citation>
    <scope>NUCLEOTIDE SEQUENCE [LARGE SCALE GENOMIC DNA]</scope>
</reference>
<comment type="similarity">
    <text evidence="1 5">Belongs to the peptidase S8 family.</text>
</comment>
<keyword evidence="2 5" id="KW-0645">Protease</keyword>
<evidence type="ECO:0000256" key="1">
    <source>
        <dbReference type="ARBA" id="ARBA00011073"/>
    </source>
</evidence>
<dbReference type="PROSITE" id="PS51892">
    <property type="entry name" value="SUBTILASE"/>
    <property type="match status" value="1"/>
</dbReference>
<keyword evidence="8" id="KW-1185">Reference proteome</keyword>
<evidence type="ECO:0000313" key="8">
    <source>
        <dbReference type="Proteomes" id="UP000184600"/>
    </source>
</evidence>
<dbReference type="InterPro" id="IPR013783">
    <property type="entry name" value="Ig-like_fold"/>
</dbReference>
<dbReference type="PANTHER" id="PTHR43806:SF11">
    <property type="entry name" value="CEREVISIN-RELATED"/>
    <property type="match status" value="1"/>
</dbReference>
<dbReference type="EMBL" id="FRFG01000026">
    <property type="protein sequence ID" value="SHO56597.1"/>
    <property type="molecule type" value="Genomic_DNA"/>
</dbReference>
<feature type="domain" description="PKD" evidence="6">
    <location>
        <begin position="507"/>
        <end position="588"/>
    </location>
</feature>
<evidence type="ECO:0000256" key="3">
    <source>
        <dbReference type="ARBA" id="ARBA00022801"/>
    </source>
</evidence>
<dbReference type="InterPro" id="IPR023828">
    <property type="entry name" value="Peptidase_S8_Ser-AS"/>
</dbReference>
<evidence type="ECO:0000259" key="6">
    <source>
        <dbReference type="PROSITE" id="PS50093"/>
    </source>
</evidence>
<dbReference type="Proteomes" id="UP000184600">
    <property type="component" value="Unassembled WGS sequence"/>
</dbReference>
<dbReference type="InterPro" id="IPR036116">
    <property type="entry name" value="FN3_sf"/>
</dbReference>
<dbReference type="SUPFAM" id="SSF49299">
    <property type="entry name" value="PKD domain"/>
    <property type="match status" value="2"/>
</dbReference>
<dbReference type="SMART" id="SM00089">
    <property type="entry name" value="PKD"/>
    <property type="match status" value="2"/>
</dbReference>
<dbReference type="InterPro" id="IPR022409">
    <property type="entry name" value="PKD/Chitinase_dom"/>
</dbReference>
<dbReference type="CDD" id="cd07498">
    <property type="entry name" value="Peptidases_S8_15"/>
    <property type="match status" value="1"/>
</dbReference>
<dbReference type="InterPro" id="IPR000601">
    <property type="entry name" value="PKD_dom"/>
</dbReference>
<keyword evidence="4 5" id="KW-0720">Serine protease</keyword>
<dbReference type="Pfam" id="PF18911">
    <property type="entry name" value="PKD_4"/>
    <property type="match status" value="2"/>
</dbReference>
<accession>A0A1M7YV87</accession>
<dbReference type="InterPro" id="IPR034054">
    <property type="entry name" value="Pep_S8_PrcA"/>
</dbReference>
<dbReference type="Pfam" id="PF00082">
    <property type="entry name" value="Peptidase_S8"/>
    <property type="match status" value="1"/>
</dbReference>
<dbReference type="GO" id="GO:0004252">
    <property type="term" value="F:serine-type endopeptidase activity"/>
    <property type="evidence" value="ECO:0007669"/>
    <property type="project" value="UniProtKB-UniRule"/>
</dbReference>
<dbReference type="Gene3D" id="2.60.40.10">
    <property type="entry name" value="Immunoglobulins"/>
    <property type="match status" value="4"/>
</dbReference>
<proteinExistence type="inferred from homology"/>